<evidence type="ECO:0000313" key="5">
    <source>
        <dbReference type="EMBL" id="KAI8044260.1"/>
    </source>
</evidence>
<dbReference type="InterPro" id="IPR003439">
    <property type="entry name" value="ABC_transporter-like_ATP-bd"/>
</dbReference>
<gene>
    <name evidence="5" type="ORF">M5D96_000411</name>
</gene>
<dbReference type="PANTHER" id="PTHR19229:SF250">
    <property type="entry name" value="ABC TRANSPORTER DOMAIN-CONTAINING PROTEIN-RELATED"/>
    <property type="match status" value="1"/>
</dbReference>
<feature type="domain" description="ABC transporter" evidence="4">
    <location>
        <begin position="477"/>
        <end position="706"/>
    </location>
</feature>
<feature type="domain" description="ABC transporter" evidence="4">
    <location>
        <begin position="160"/>
        <end position="389"/>
    </location>
</feature>
<evidence type="ECO:0000313" key="6">
    <source>
        <dbReference type="Proteomes" id="UP001059596"/>
    </source>
</evidence>
<dbReference type="PROSITE" id="PS00211">
    <property type="entry name" value="ABC_TRANSPORTER_1"/>
    <property type="match status" value="1"/>
</dbReference>
<dbReference type="FunFam" id="3.40.50.300:FF:002275">
    <property type="entry name" value="ATP-binding cassette, subfamily A (ABC1), member 16"/>
    <property type="match status" value="1"/>
</dbReference>
<feature type="transmembrane region" description="Helical" evidence="3">
    <location>
        <begin position="70"/>
        <end position="91"/>
    </location>
</feature>
<proteinExistence type="predicted"/>
<evidence type="ECO:0000259" key="4">
    <source>
        <dbReference type="PROSITE" id="PS50893"/>
    </source>
</evidence>
<accession>A0A9P9YW43</accession>
<dbReference type="SUPFAM" id="SSF52540">
    <property type="entry name" value="P-loop containing nucleoside triphosphate hydrolases"/>
    <property type="match status" value="2"/>
</dbReference>
<dbReference type="GO" id="GO:0140359">
    <property type="term" value="F:ABC-type transporter activity"/>
    <property type="evidence" value="ECO:0007669"/>
    <property type="project" value="InterPro"/>
</dbReference>
<dbReference type="CDD" id="cd03263">
    <property type="entry name" value="ABC_subfamily_A"/>
    <property type="match status" value="2"/>
</dbReference>
<feature type="non-terminal residue" evidence="5">
    <location>
        <position position="1"/>
    </location>
</feature>
<dbReference type="GO" id="GO:0005319">
    <property type="term" value="F:lipid transporter activity"/>
    <property type="evidence" value="ECO:0007669"/>
    <property type="project" value="TreeGrafter"/>
</dbReference>
<keyword evidence="6" id="KW-1185">Reference proteome</keyword>
<dbReference type="GO" id="GO:0005524">
    <property type="term" value="F:ATP binding"/>
    <property type="evidence" value="ECO:0007669"/>
    <property type="project" value="UniProtKB-KW"/>
</dbReference>
<feature type="transmembrane region" description="Helical" evidence="3">
    <location>
        <begin position="43"/>
        <end position="64"/>
    </location>
</feature>
<dbReference type="InterPro" id="IPR003593">
    <property type="entry name" value="AAA+_ATPase"/>
</dbReference>
<reference evidence="5" key="1">
    <citation type="journal article" date="2023" name="Genome Biol. Evol.">
        <title>Long-read-based Genome Assembly of Drosophila gunungcola Reveals Fewer Chemosensory Genes in Flower-breeding Species.</title>
        <authorList>
            <person name="Negi A."/>
            <person name="Liao B.Y."/>
            <person name="Yeh S.D."/>
        </authorList>
    </citation>
    <scope>NUCLEOTIDE SEQUENCE</scope>
    <source>
        <strain evidence="5">Sukarami</strain>
    </source>
</reference>
<feature type="transmembrane region" description="Helical" evidence="3">
    <location>
        <begin position="12"/>
        <end position="31"/>
    </location>
</feature>
<keyword evidence="3" id="KW-0472">Membrane</keyword>
<dbReference type="Pfam" id="PF23321">
    <property type="entry name" value="R1_ABCA1"/>
    <property type="match status" value="1"/>
</dbReference>
<dbReference type="GO" id="GO:0016887">
    <property type="term" value="F:ATP hydrolysis activity"/>
    <property type="evidence" value="ECO:0007669"/>
    <property type="project" value="InterPro"/>
</dbReference>
<dbReference type="Pfam" id="PF00005">
    <property type="entry name" value="ABC_tran"/>
    <property type="match status" value="2"/>
</dbReference>
<comment type="caution">
    <text evidence="5">The sequence shown here is derived from an EMBL/GenBank/DDBJ whole genome shotgun (WGS) entry which is preliminary data.</text>
</comment>
<dbReference type="PANTHER" id="PTHR19229">
    <property type="entry name" value="ATP-BINDING CASSETTE TRANSPORTER SUBFAMILY A ABCA"/>
    <property type="match status" value="1"/>
</dbReference>
<keyword evidence="3" id="KW-1133">Transmembrane helix</keyword>
<dbReference type="AlphaFoldDB" id="A0A9P9YW43"/>
<evidence type="ECO:0000256" key="1">
    <source>
        <dbReference type="ARBA" id="ARBA00022741"/>
    </source>
</evidence>
<dbReference type="InterPro" id="IPR017871">
    <property type="entry name" value="ABC_transporter-like_CS"/>
</dbReference>
<dbReference type="SMART" id="SM00382">
    <property type="entry name" value="AAA"/>
    <property type="match status" value="2"/>
</dbReference>
<evidence type="ECO:0000256" key="3">
    <source>
        <dbReference type="SAM" id="Phobius"/>
    </source>
</evidence>
<dbReference type="InterPro" id="IPR056264">
    <property type="entry name" value="R2_ABCA1-4-like"/>
</dbReference>
<dbReference type="EMBL" id="JAMKOV010000001">
    <property type="protein sequence ID" value="KAI8044260.1"/>
    <property type="molecule type" value="Genomic_DNA"/>
</dbReference>
<dbReference type="GO" id="GO:0016020">
    <property type="term" value="C:membrane"/>
    <property type="evidence" value="ECO:0007669"/>
    <property type="project" value="InterPro"/>
</dbReference>
<dbReference type="Proteomes" id="UP001059596">
    <property type="component" value="Chromosome 3R"/>
</dbReference>
<dbReference type="PROSITE" id="PS50893">
    <property type="entry name" value="ABC_TRANSPORTER_2"/>
    <property type="match status" value="2"/>
</dbReference>
<keyword evidence="3" id="KW-0812">Transmembrane</keyword>
<evidence type="ECO:0000256" key="2">
    <source>
        <dbReference type="ARBA" id="ARBA00022840"/>
    </source>
</evidence>
<keyword evidence="1" id="KW-0547">Nucleotide-binding</keyword>
<dbReference type="InterPro" id="IPR027417">
    <property type="entry name" value="P-loop_NTPase"/>
</dbReference>
<keyword evidence="2" id="KW-0067">ATP-binding</keyword>
<dbReference type="Gene3D" id="3.40.50.300">
    <property type="entry name" value="P-loop containing nucleotide triphosphate hydrolases"/>
    <property type="match status" value="2"/>
</dbReference>
<feature type="transmembrane region" description="Helical" evidence="3">
    <location>
        <begin position="98"/>
        <end position="116"/>
    </location>
</feature>
<organism evidence="5 6">
    <name type="scientific">Drosophila gunungcola</name>
    <name type="common">fruit fly</name>
    <dbReference type="NCBI Taxonomy" id="103775"/>
    <lineage>
        <taxon>Eukaryota</taxon>
        <taxon>Metazoa</taxon>
        <taxon>Ecdysozoa</taxon>
        <taxon>Arthropoda</taxon>
        <taxon>Hexapoda</taxon>
        <taxon>Insecta</taxon>
        <taxon>Pterygota</taxon>
        <taxon>Neoptera</taxon>
        <taxon>Endopterygota</taxon>
        <taxon>Diptera</taxon>
        <taxon>Brachycera</taxon>
        <taxon>Muscomorpha</taxon>
        <taxon>Ephydroidea</taxon>
        <taxon>Drosophilidae</taxon>
        <taxon>Drosophila</taxon>
        <taxon>Sophophora</taxon>
    </lineage>
</organism>
<protein>
    <recommendedName>
        <fullName evidence="4">ABC transporter domain-containing protein</fullName>
    </recommendedName>
</protein>
<sequence length="806" mass="90002">MGFSNSVHWLAWYTKSMVLLILCVLIMIIIFATGTVYEFSNLLCLFVVLLVYIHSLILFAFLVSSFCSNSYWAVTAALLLYVATVIPFVIVGTESSSLAAQIAACFGLNSALFYVLHSVATLEAQSVGIQWYTMAKTASWIELLICLYIEKVRPGEFAVPHPWNLSKTFGHRDVVKDLTFNMYENEITALLGHNGAGKTTTILMLCGMLTPTAGTAVINGYDIVKDRKLAKSSLGICPQHSVLFKGLSVNDHIYFFSRLKGYQKIEARIETDVFIGKLNLTMFRKQDAFKLSAGNQRRLSLACALCGGSKVIFCDEPSSGLDPVGRHEVWRLLQQEKLGRTVLMTTHLMEEGEILGDRVAIMSDGQLHCHGTLGFLKQSHNTSYTLSCEMGPNCRVGRVTELVRHYVPITTSIVRGSDINYKLPRNMIDKFSELFGKLEDNKKSLDVIDFGLSDSSLDEIIQSLDSSQERRPKGGTDPGDNVKKNFCCTQPVNLVSFAMKPGECFGLLGANEAGKTSIFRMIVGDTSMSAGNIYVKGYSLRENRSRVKKQVGYCPQFDTFHSFLTGRQVLKIFCLLRGVPKYHFKWVSERLASDFGFKDQLDEKIYTYSGGTKRKLNTALAVNSGWVVCLDEPNNGVDPMTRQFLCKKLEAVTTDGRAVLLSTNNMEEVSALCSRVGFLVSGEMKRIGSLQQVRSEVSHVMVLKLKVKHKKKPEEQKEVIEIVKAEIAELFPSGLLLEALGNSLRYQISKDDTTWSNLFYEMELKRSDGILEDYSITQPSLDEIFMELNGKELSKLIDSDLAEEIN</sequence>
<dbReference type="InterPro" id="IPR026082">
    <property type="entry name" value="ABCA"/>
</dbReference>
<name>A0A9P9YW43_9MUSC</name>